<sequence>MKINTDFIHWGEIRIQFDFIEWLYRLYWKLKRLYRKPAKPIRALTIEEVDKVFIESPLVDNYFVSSSLLSYMMKETKL</sequence>
<dbReference type="EMBL" id="MT144751">
    <property type="protein sequence ID" value="QJH98759.1"/>
    <property type="molecule type" value="Genomic_DNA"/>
</dbReference>
<reference evidence="1" key="1">
    <citation type="submission" date="2020-03" db="EMBL/GenBank/DDBJ databases">
        <title>The deep terrestrial virosphere.</title>
        <authorList>
            <person name="Holmfeldt K."/>
            <person name="Nilsson E."/>
            <person name="Simone D."/>
            <person name="Lopez-Fernandez M."/>
            <person name="Wu X."/>
            <person name="de Brujin I."/>
            <person name="Lundin D."/>
            <person name="Andersson A."/>
            <person name="Bertilsson S."/>
            <person name="Dopson M."/>
        </authorList>
    </citation>
    <scope>NUCLEOTIDE SEQUENCE</scope>
    <source>
        <strain evidence="2">MM415A01474</strain>
        <strain evidence="1">TM448A01146</strain>
        <strain evidence="3">TM448B01392</strain>
    </source>
</reference>
<evidence type="ECO:0000313" key="1">
    <source>
        <dbReference type="EMBL" id="QJA48750.1"/>
    </source>
</evidence>
<organism evidence="1">
    <name type="scientific">viral metagenome</name>
    <dbReference type="NCBI Taxonomy" id="1070528"/>
    <lineage>
        <taxon>unclassified sequences</taxon>
        <taxon>metagenomes</taxon>
        <taxon>organismal metagenomes</taxon>
    </lineage>
</organism>
<name>A0A6H1ZNG9_9ZZZZ</name>
<proteinExistence type="predicted"/>
<dbReference type="AlphaFoldDB" id="A0A6H1ZNG9"/>
<dbReference type="EMBL" id="MT142235">
    <property type="protein sequence ID" value="QJA76636.1"/>
    <property type="molecule type" value="Genomic_DNA"/>
</dbReference>
<dbReference type="EMBL" id="MT144101">
    <property type="protein sequence ID" value="QJA48750.1"/>
    <property type="molecule type" value="Genomic_DNA"/>
</dbReference>
<evidence type="ECO:0000313" key="2">
    <source>
        <dbReference type="EMBL" id="QJA76636.1"/>
    </source>
</evidence>
<evidence type="ECO:0000313" key="3">
    <source>
        <dbReference type="EMBL" id="QJH98759.1"/>
    </source>
</evidence>
<gene>
    <name evidence="2" type="ORF">MM415A01474_0005</name>
    <name evidence="1" type="ORF">TM448A01146_0021</name>
    <name evidence="3" type="ORF">TM448B01392_0020</name>
</gene>
<accession>A0A6H1ZNG9</accession>
<protein>
    <submittedName>
        <fullName evidence="1">Uncharacterized protein</fullName>
    </submittedName>
</protein>